<organism evidence="1 2">
    <name type="scientific">Westerdykella ornata</name>
    <dbReference type="NCBI Taxonomy" id="318751"/>
    <lineage>
        <taxon>Eukaryota</taxon>
        <taxon>Fungi</taxon>
        <taxon>Dikarya</taxon>
        <taxon>Ascomycota</taxon>
        <taxon>Pezizomycotina</taxon>
        <taxon>Dothideomycetes</taxon>
        <taxon>Pleosporomycetidae</taxon>
        <taxon>Pleosporales</taxon>
        <taxon>Sporormiaceae</taxon>
        <taxon>Westerdykella</taxon>
    </lineage>
</organism>
<accession>A0A6A6JJX8</accession>
<reference evidence="1" key="1">
    <citation type="journal article" date="2020" name="Stud. Mycol.">
        <title>101 Dothideomycetes genomes: a test case for predicting lifestyles and emergence of pathogens.</title>
        <authorList>
            <person name="Haridas S."/>
            <person name="Albert R."/>
            <person name="Binder M."/>
            <person name="Bloem J."/>
            <person name="Labutti K."/>
            <person name="Salamov A."/>
            <person name="Andreopoulos B."/>
            <person name="Baker S."/>
            <person name="Barry K."/>
            <person name="Bills G."/>
            <person name="Bluhm B."/>
            <person name="Cannon C."/>
            <person name="Castanera R."/>
            <person name="Culley D."/>
            <person name="Daum C."/>
            <person name="Ezra D."/>
            <person name="Gonzalez J."/>
            <person name="Henrissat B."/>
            <person name="Kuo A."/>
            <person name="Liang C."/>
            <person name="Lipzen A."/>
            <person name="Lutzoni F."/>
            <person name="Magnuson J."/>
            <person name="Mondo S."/>
            <person name="Nolan M."/>
            <person name="Ohm R."/>
            <person name="Pangilinan J."/>
            <person name="Park H.-J."/>
            <person name="Ramirez L."/>
            <person name="Alfaro M."/>
            <person name="Sun H."/>
            <person name="Tritt A."/>
            <person name="Yoshinaga Y."/>
            <person name="Zwiers L.-H."/>
            <person name="Turgeon B."/>
            <person name="Goodwin S."/>
            <person name="Spatafora J."/>
            <person name="Crous P."/>
            <person name="Grigoriev I."/>
        </authorList>
    </citation>
    <scope>NUCLEOTIDE SEQUENCE</scope>
    <source>
        <strain evidence="1">CBS 379.55</strain>
    </source>
</reference>
<evidence type="ECO:0000313" key="2">
    <source>
        <dbReference type="Proteomes" id="UP000800097"/>
    </source>
</evidence>
<evidence type="ECO:0000313" key="1">
    <source>
        <dbReference type="EMBL" id="KAF2276564.1"/>
    </source>
</evidence>
<dbReference type="EMBL" id="ML986493">
    <property type="protein sequence ID" value="KAF2276564.1"/>
    <property type="molecule type" value="Genomic_DNA"/>
</dbReference>
<gene>
    <name evidence="1" type="ORF">EI97DRAFT_44356</name>
</gene>
<proteinExistence type="predicted"/>
<sequence>MARVDFTKGCCVVTALFIVEYATGRAFANMSDWKNRPAQVRTRPASSTSNIYRDGSITTRTKQGGIMSEKTKVEDYRDFCYTEISQS</sequence>
<keyword evidence="2" id="KW-1185">Reference proteome</keyword>
<name>A0A6A6JJX8_WESOR</name>
<protein>
    <submittedName>
        <fullName evidence="1">Uncharacterized protein</fullName>
    </submittedName>
</protein>
<dbReference type="Proteomes" id="UP000800097">
    <property type="component" value="Unassembled WGS sequence"/>
</dbReference>
<dbReference type="GeneID" id="54553014"/>
<dbReference type="RefSeq" id="XP_033654103.1">
    <property type="nucleotide sequence ID" value="XM_033799839.1"/>
</dbReference>
<dbReference type="AlphaFoldDB" id="A0A6A6JJX8"/>